<dbReference type="Proteomes" id="UP000075606">
    <property type="component" value="Unassembled WGS sequence"/>
</dbReference>
<dbReference type="AlphaFoldDB" id="A0A150XDV2"/>
<dbReference type="STRING" id="333140.AWW68_19105"/>
<proteinExistence type="predicted"/>
<dbReference type="EMBL" id="LRPC01000003">
    <property type="protein sequence ID" value="KYG76888.1"/>
    <property type="molecule type" value="Genomic_DNA"/>
</dbReference>
<gene>
    <name evidence="1" type="ORF">AWW68_19105</name>
</gene>
<comment type="caution">
    <text evidence="1">The sequence shown here is derived from an EMBL/GenBank/DDBJ whole genome shotgun (WGS) entry which is preliminary data.</text>
</comment>
<organism evidence="1 2">
    <name type="scientific">Roseivirga spongicola</name>
    <dbReference type="NCBI Taxonomy" id="333140"/>
    <lineage>
        <taxon>Bacteria</taxon>
        <taxon>Pseudomonadati</taxon>
        <taxon>Bacteroidota</taxon>
        <taxon>Cytophagia</taxon>
        <taxon>Cytophagales</taxon>
        <taxon>Roseivirgaceae</taxon>
        <taxon>Roseivirga</taxon>
    </lineage>
</organism>
<reference evidence="1 2" key="1">
    <citation type="submission" date="2016-01" db="EMBL/GenBank/DDBJ databases">
        <title>Genome sequencing of Roseivirga spongicola UST030701-084.</title>
        <authorList>
            <person name="Selvaratnam C."/>
            <person name="Thevarajoo S."/>
            <person name="Goh K.M."/>
            <person name="Ee R."/>
            <person name="Chan K.-G."/>
            <person name="Chong C.S."/>
        </authorList>
    </citation>
    <scope>NUCLEOTIDE SEQUENCE [LARGE SCALE GENOMIC DNA]</scope>
    <source>
        <strain evidence="1 2">UST030701-084</strain>
    </source>
</reference>
<evidence type="ECO:0000313" key="1">
    <source>
        <dbReference type="EMBL" id="KYG76888.1"/>
    </source>
</evidence>
<keyword evidence="2" id="KW-1185">Reference proteome</keyword>
<dbReference type="InterPro" id="IPR025634">
    <property type="entry name" value="DUF4292"/>
</dbReference>
<dbReference type="PROSITE" id="PS51257">
    <property type="entry name" value="PROKAR_LIPOPROTEIN"/>
    <property type="match status" value="1"/>
</dbReference>
<evidence type="ECO:0008006" key="3">
    <source>
        <dbReference type="Google" id="ProtNLM"/>
    </source>
</evidence>
<sequence>MLAKKTTKRASILVFTLMILLITGCNKRFLGFKFSPREVLTIEEVKYDYISTRSKIKYKNGEEKTKATANIRIKKDSLIWFTLSNGVGIEGVRGKITQDSVIVMDRIHRQYAAYSFQELNQRFQFEFNYAIFQAIIIGDMPIPITKNDDIVEKNNNFYVTQRVSDLRVSSMVSSKNRRLENLFATTLRNDNTLELKYGEFKPLEEKPFAYKALMVLTYFQEGKKEEAEIDIEHNRVKIEEESLSFPFSIPDRYDKVK</sequence>
<protein>
    <recommendedName>
        <fullName evidence="3">Deoxyuridine 5'-triphosphate nucleotidohydrolase</fullName>
    </recommendedName>
</protein>
<name>A0A150XDV2_9BACT</name>
<evidence type="ECO:0000313" key="2">
    <source>
        <dbReference type="Proteomes" id="UP000075606"/>
    </source>
</evidence>
<accession>A0A150XDV2</accession>
<dbReference type="Pfam" id="PF14125">
    <property type="entry name" value="DUF4292"/>
    <property type="match status" value="1"/>
</dbReference>